<feature type="compositionally biased region" description="Basic and acidic residues" evidence="1">
    <location>
        <begin position="629"/>
        <end position="680"/>
    </location>
</feature>
<feature type="compositionally biased region" description="Basic and acidic residues" evidence="1">
    <location>
        <begin position="215"/>
        <end position="266"/>
    </location>
</feature>
<dbReference type="EMBL" id="JAWZYT010002861">
    <property type="protein sequence ID" value="KAK4301499.1"/>
    <property type="molecule type" value="Genomic_DNA"/>
</dbReference>
<protein>
    <submittedName>
        <fullName evidence="2">Uncharacterized protein</fullName>
    </submittedName>
</protein>
<proteinExistence type="predicted"/>
<gene>
    <name evidence="2" type="ORF">Pmani_026277</name>
</gene>
<feature type="compositionally biased region" description="Basic and acidic residues" evidence="1">
    <location>
        <begin position="69"/>
        <end position="86"/>
    </location>
</feature>
<dbReference type="Proteomes" id="UP001292094">
    <property type="component" value="Unassembled WGS sequence"/>
</dbReference>
<feature type="region of interest" description="Disordered" evidence="1">
    <location>
        <begin position="629"/>
        <end position="744"/>
    </location>
</feature>
<evidence type="ECO:0000313" key="2">
    <source>
        <dbReference type="EMBL" id="KAK4301499.1"/>
    </source>
</evidence>
<evidence type="ECO:0000313" key="3">
    <source>
        <dbReference type="Proteomes" id="UP001292094"/>
    </source>
</evidence>
<feature type="compositionally biased region" description="Basic and acidic residues" evidence="1">
    <location>
        <begin position="11"/>
        <end position="59"/>
    </location>
</feature>
<feature type="compositionally biased region" description="Basic and acidic residues" evidence="1">
    <location>
        <begin position="690"/>
        <end position="707"/>
    </location>
</feature>
<feature type="compositionally biased region" description="Basic and acidic residues" evidence="1">
    <location>
        <begin position="422"/>
        <end position="473"/>
    </location>
</feature>
<feature type="compositionally biased region" description="Basic and acidic residues" evidence="1">
    <location>
        <begin position="276"/>
        <end position="293"/>
    </location>
</feature>
<organism evidence="2 3">
    <name type="scientific">Petrolisthes manimaculis</name>
    <dbReference type="NCBI Taxonomy" id="1843537"/>
    <lineage>
        <taxon>Eukaryota</taxon>
        <taxon>Metazoa</taxon>
        <taxon>Ecdysozoa</taxon>
        <taxon>Arthropoda</taxon>
        <taxon>Crustacea</taxon>
        <taxon>Multicrustacea</taxon>
        <taxon>Malacostraca</taxon>
        <taxon>Eumalacostraca</taxon>
        <taxon>Eucarida</taxon>
        <taxon>Decapoda</taxon>
        <taxon>Pleocyemata</taxon>
        <taxon>Anomura</taxon>
        <taxon>Galatheoidea</taxon>
        <taxon>Porcellanidae</taxon>
        <taxon>Petrolisthes</taxon>
    </lineage>
</organism>
<reference evidence="2" key="1">
    <citation type="submission" date="2023-11" db="EMBL/GenBank/DDBJ databases">
        <title>Genome assemblies of two species of porcelain crab, Petrolisthes cinctipes and Petrolisthes manimaculis (Anomura: Porcellanidae).</title>
        <authorList>
            <person name="Angst P."/>
        </authorList>
    </citation>
    <scope>NUCLEOTIDE SEQUENCE</scope>
    <source>
        <strain evidence="2">PB745_02</strain>
        <tissue evidence="2">Gill</tissue>
    </source>
</reference>
<accession>A0AAE1P5Y4</accession>
<evidence type="ECO:0000256" key="1">
    <source>
        <dbReference type="SAM" id="MobiDB-lite"/>
    </source>
</evidence>
<sequence>MPNRGAAFHDSSGELRDETSGELRDETSGEVRDETSGELRAKASGEVRDETSGEVRDETSGEVQDEASGEMKDEEYSIQHDNDPFRNLKVTPVDLGGAAVTRQQKRKGRDVRPLKVQSTDTAHHDPVTDVEQEADQSLQCLLRRHRESPAGIYPMLKEGGVWVLLGDGKTKIFHVNLLKHYELRDEIVAVSVIPLEDVCEEQQLLRLPEVERAAFHDSSGELRDETSGELRDETSGEVRDETSGELRAKASGEVRDETSGEVRDETSGEVQDEASGEMKDEEYSIQHDNDPFRNLKVTPVDLGGAAVTRQQKRKGRDVRPLKVQSTDTAHHDPVTDVEQEADQSLQCLLRRHRESPAGIYPMLKEGGVWVLLGDGKTKIFHVNLLKHYELRDEIVAVSVIPLEDVCEEQQLLRLPEVERAAFHDSSGELRDETSGELRDETSGEVRDETSGELRAKASGEVRDETSGEVRDETSGEVQDEASGEMKDEEYSIQHDNDPFRNLKVTPVDLGGAAVTRQQKRKGRDVRPLKVQSTDTAHHDPVTDVEQEADQSLQCLLRRHRESPAGIYPMLKEGGVWVLLGDGKTKIFHVNLLKHYELRDEIVAVSVIPLEDVCEEQQLLRLPEVERAAFHDSSGELRDETSGELRDETSGEVRDETSGELRAKASGEVRDETSGEVRDETSGEVQDEASGEMKDEEYSIQHDNDPFRNLKVTPVDLGGAAVTRQQKRKGRDVRPLKVQSTDTAHHDPVTDVEQEADQSLQCLLRRHRESPAGIYPMLKEGGVWVLLGDGKTKIFHVNLLKHYELRDEIVAVSVIPLEDVCEEQQLLRLPEVESWSSVWVLLGTWAGYIQEGENCDVISPPAYHVLRPVTGIR</sequence>
<feature type="region of interest" description="Disordered" evidence="1">
    <location>
        <begin position="1"/>
        <end position="122"/>
    </location>
</feature>
<feature type="region of interest" description="Disordered" evidence="1">
    <location>
        <begin position="422"/>
        <end position="536"/>
    </location>
</feature>
<name>A0AAE1P5Y4_9EUCA</name>
<keyword evidence="3" id="KW-1185">Reference proteome</keyword>
<feature type="compositionally biased region" description="Basic and acidic residues" evidence="1">
    <location>
        <begin position="483"/>
        <end position="500"/>
    </location>
</feature>
<comment type="caution">
    <text evidence="2">The sequence shown here is derived from an EMBL/GenBank/DDBJ whole genome shotgun (WGS) entry which is preliminary data.</text>
</comment>
<feature type="region of interest" description="Disordered" evidence="1">
    <location>
        <begin position="215"/>
        <end position="329"/>
    </location>
</feature>
<dbReference type="AlphaFoldDB" id="A0AAE1P5Y4"/>